<keyword evidence="13 16" id="KW-0472">Membrane</keyword>
<dbReference type="InterPro" id="IPR000700">
    <property type="entry name" value="PAS-assoc_C"/>
</dbReference>
<dbReference type="NCBIfam" id="TIGR00229">
    <property type="entry name" value="sensory_box"/>
    <property type="match status" value="4"/>
</dbReference>
<dbReference type="InterPro" id="IPR003594">
    <property type="entry name" value="HATPase_dom"/>
</dbReference>
<dbReference type="Gene3D" id="1.20.120.620">
    <property type="entry name" value="Backbone structure of the membrane domain of e. Coli histidine kinase receptor kdpd"/>
    <property type="match status" value="1"/>
</dbReference>
<name>A0A846HGB4_9CYAN</name>
<dbReference type="Gene3D" id="3.30.450.20">
    <property type="entry name" value="PAS domain"/>
    <property type="match status" value="4"/>
</dbReference>
<dbReference type="Pfam" id="PF13493">
    <property type="entry name" value="DUF4118"/>
    <property type="match status" value="1"/>
</dbReference>
<evidence type="ECO:0000259" key="17">
    <source>
        <dbReference type="PROSITE" id="PS50109"/>
    </source>
</evidence>
<dbReference type="CDD" id="cd00082">
    <property type="entry name" value="HisKA"/>
    <property type="match status" value="1"/>
</dbReference>
<evidence type="ECO:0000256" key="16">
    <source>
        <dbReference type="SAM" id="Phobius"/>
    </source>
</evidence>
<protein>
    <recommendedName>
        <fullName evidence="14">Circadian input-output histidine kinase CikA</fullName>
        <ecNumber evidence="4">2.7.13.3</ecNumber>
    </recommendedName>
</protein>
<keyword evidence="9" id="KW-0418">Kinase</keyword>
<dbReference type="InterPro" id="IPR025201">
    <property type="entry name" value="KdpD_TM"/>
</dbReference>
<keyword evidence="10" id="KW-0067">ATP-binding</keyword>
<feature type="modified residue" description="4-aspartylphosphate" evidence="15">
    <location>
        <position position="965"/>
    </location>
</feature>
<evidence type="ECO:0000256" key="2">
    <source>
        <dbReference type="ARBA" id="ARBA00004141"/>
    </source>
</evidence>
<evidence type="ECO:0000256" key="5">
    <source>
        <dbReference type="ARBA" id="ARBA00022553"/>
    </source>
</evidence>
<comment type="catalytic activity">
    <reaction evidence="1">
        <text>ATP + protein L-histidine = ADP + protein N-phospho-L-histidine.</text>
        <dbReference type="EC" id="2.7.13.3"/>
    </reaction>
</comment>
<keyword evidence="5 15" id="KW-0597">Phosphoprotein</keyword>
<dbReference type="PRINTS" id="PR00344">
    <property type="entry name" value="BCTRLSENSOR"/>
</dbReference>
<feature type="domain" description="Histidine kinase" evidence="17">
    <location>
        <begin position="668"/>
        <end position="886"/>
    </location>
</feature>
<dbReference type="SUPFAM" id="SSF47384">
    <property type="entry name" value="Homodimeric domain of signal transducing histidine kinase"/>
    <property type="match status" value="1"/>
</dbReference>
<dbReference type="Pfam" id="PF00072">
    <property type="entry name" value="Response_reg"/>
    <property type="match status" value="1"/>
</dbReference>
<dbReference type="Pfam" id="PF08448">
    <property type="entry name" value="PAS_4"/>
    <property type="match status" value="1"/>
</dbReference>
<dbReference type="InterPro" id="IPR004358">
    <property type="entry name" value="Sig_transdc_His_kin-like_C"/>
</dbReference>
<dbReference type="PROSITE" id="PS50112">
    <property type="entry name" value="PAS"/>
    <property type="match status" value="3"/>
</dbReference>
<feature type="domain" description="PAC" evidence="20">
    <location>
        <begin position="467"/>
        <end position="518"/>
    </location>
</feature>
<comment type="caution">
    <text evidence="21">The sequence shown here is derived from an EMBL/GenBank/DDBJ whole genome shotgun (WGS) entry which is preliminary data.</text>
</comment>
<reference evidence="21 22" key="1">
    <citation type="journal article" date="2015" name="Genome Announc.">
        <title>Draft Genome Sequence of Cyanobacterium Hassallia byssoidea Strain VB512170, Isolated from Monuments in India.</title>
        <authorList>
            <person name="Singh D."/>
            <person name="Chandrababunaidu M.M."/>
            <person name="Panda A."/>
            <person name="Sen D."/>
            <person name="Bhattacharyya S."/>
            <person name="Adhikary S.P."/>
            <person name="Tripathy S."/>
        </authorList>
    </citation>
    <scope>NUCLEOTIDE SEQUENCE [LARGE SCALE GENOMIC DNA]</scope>
    <source>
        <strain evidence="21 22">VB512170</strain>
    </source>
</reference>
<dbReference type="SUPFAM" id="SSF55785">
    <property type="entry name" value="PYP-like sensor domain (PAS domain)"/>
    <property type="match status" value="4"/>
</dbReference>
<dbReference type="PROSITE" id="PS50109">
    <property type="entry name" value="HIS_KIN"/>
    <property type="match status" value="1"/>
</dbReference>
<sequence length="1037" mass="116107">MKAIRSHVAPYIVAVLAVGSAWLLTLLLYPLLTPLISPLFFAAVTVSVWYGGLKPGMLASGLSTLAIAYFLIKPSLQPLVGSFETVVQLSVFLLVTILISSLSSKLASSKKQLEVSLHSLQQSESRFRRLVESNIIGVIVGDMDGAIAEANDAFLNMVGYTHEDLVSGRVRWREISAPEYIEVSDRSIVELKIKGVHVPVEKEYIRKDNSRVPILLGSATLENNSQIISFVLDLTEYKHAENARKQSEERYRAFVEQSSEGIWRFEIEKPISLELSEYEQIQHFYQYAYLAECNRVMAQMYGFSSAEELVGRRLGDFLVECDPHNIEYLRSFIRSGYRLVDAESHEVDKYGNSKYFVNNLVGIVENSVLMRAWGTQRDITERKQAEIALLESEKRFRQLAESNIFGVAIGDLSGGISYANDYFLNMVGYTREELAKGEIRWDEMTPPEYHDLEVQVLEEARTHGSTTPFEKEYIHKDGRRVPILIGGALLEESNGIEQTIVFSLDLSERKRTQQALRQRENQLRLITNTVPVFISYVDAEQHYRFNNQKYEEWFGIPASEIYGKHMQEFMDESVYESVRPYIEAVLSGEQVTYEINALDKDGASRYFEVSYVPQFNEEKAVEGFVGLINEISDRKKAEQEREQLLVREKAARTEAETANRLKDEFLATLSHELRTPLNAMFGWTQLLTTRKFDEITTARALETINRNTKSLKVLIEDVLDVSRIITGKLNLKVTPVQLITVVEAALDTVRPAAEVKEIRLENISDSSVALVLGDANRLQQIVWNLVSNAIKFTPHGGKVDVQLVEIDSHVQIRVRDSGEGIAAEFLPYVFERFRQADSSSTRSHGGLGLGLAIVRHLVELHGGTVRAESPGIGKGATFIVTLPLKPALKPTTPEQLSPTEPNKVAENCLPILEGLRVLVVDDEVDARELIAAMLEPLGVQVKAAASAIEALVALQAFQPDVLVSDIGMPGENGYALIRQLRALEEEQLRRIPAVALTAYARAEDRTQALLAGFQLHVPKPVNQAELAAVVANLAGRT</sequence>
<feature type="domain" description="PAC" evidence="20">
    <location>
        <begin position="591"/>
        <end position="643"/>
    </location>
</feature>
<keyword evidence="22" id="KW-1185">Reference proteome</keyword>
<comment type="similarity">
    <text evidence="3">In the N-terminal section; belongs to the phytochrome family.</text>
</comment>
<dbReference type="SMART" id="SM00086">
    <property type="entry name" value="PAC"/>
    <property type="match status" value="3"/>
</dbReference>
<evidence type="ECO:0000259" key="20">
    <source>
        <dbReference type="PROSITE" id="PS50113"/>
    </source>
</evidence>
<dbReference type="SMART" id="SM00448">
    <property type="entry name" value="REC"/>
    <property type="match status" value="1"/>
</dbReference>
<evidence type="ECO:0000256" key="12">
    <source>
        <dbReference type="ARBA" id="ARBA00023012"/>
    </source>
</evidence>
<keyword evidence="11 16" id="KW-1133">Transmembrane helix</keyword>
<dbReference type="Gene3D" id="3.30.565.10">
    <property type="entry name" value="Histidine kinase-like ATPase, C-terminal domain"/>
    <property type="match status" value="1"/>
</dbReference>
<feature type="domain" description="Response regulatory" evidence="18">
    <location>
        <begin position="916"/>
        <end position="1034"/>
    </location>
</feature>
<comment type="subcellular location">
    <subcellularLocation>
        <location evidence="2">Membrane</location>
        <topology evidence="2">Multi-pass membrane protein</topology>
    </subcellularLocation>
</comment>
<evidence type="ECO:0000256" key="10">
    <source>
        <dbReference type="ARBA" id="ARBA00022840"/>
    </source>
</evidence>
<dbReference type="PANTHER" id="PTHR43547:SF2">
    <property type="entry name" value="HYBRID SIGNAL TRANSDUCTION HISTIDINE KINASE C"/>
    <property type="match status" value="1"/>
</dbReference>
<feature type="transmembrane region" description="Helical" evidence="16">
    <location>
        <begin position="12"/>
        <end position="32"/>
    </location>
</feature>
<dbReference type="RefSeq" id="WP_039738969.1">
    <property type="nucleotide sequence ID" value="NZ_JTCM02000116.1"/>
</dbReference>
<organism evidence="21 22">
    <name type="scientific">Hassallia byssoidea VB512170</name>
    <dbReference type="NCBI Taxonomy" id="1304833"/>
    <lineage>
        <taxon>Bacteria</taxon>
        <taxon>Bacillati</taxon>
        <taxon>Cyanobacteriota</taxon>
        <taxon>Cyanophyceae</taxon>
        <taxon>Nostocales</taxon>
        <taxon>Tolypothrichaceae</taxon>
        <taxon>Hassallia</taxon>
    </lineage>
</organism>
<dbReference type="InterPro" id="IPR000014">
    <property type="entry name" value="PAS"/>
</dbReference>
<evidence type="ECO:0000256" key="6">
    <source>
        <dbReference type="ARBA" id="ARBA00022679"/>
    </source>
</evidence>
<evidence type="ECO:0000313" key="21">
    <source>
        <dbReference type="EMBL" id="NEU76537.1"/>
    </source>
</evidence>
<dbReference type="PROSITE" id="PS50113">
    <property type="entry name" value="PAC"/>
    <property type="match status" value="2"/>
</dbReference>
<feature type="transmembrane region" description="Helical" evidence="16">
    <location>
        <begin position="79"/>
        <end position="102"/>
    </location>
</feature>
<evidence type="ECO:0000256" key="3">
    <source>
        <dbReference type="ARBA" id="ARBA00006402"/>
    </source>
</evidence>
<evidence type="ECO:0000256" key="8">
    <source>
        <dbReference type="ARBA" id="ARBA00022741"/>
    </source>
</evidence>
<keyword evidence="12" id="KW-0902">Two-component regulatory system</keyword>
<dbReference type="SMART" id="SM00091">
    <property type="entry name" value="PAS"/>
    <property type="match status" value="3"/>
</dbReference>
<dbReference type="InterPro" id="IPR036097">
    <property type="entry name" value="HisK_dim/P_sf"/>
</dbReference>
<dbReference type="InterPro" id="IPR011006">
    <property type="entry name" value="CheY-like_superfamily"/>
</dbReference>
<proteinExistence type="inferred from homology"/>
<keyword evidence="7 16" id="KW-0812">Transmembrane</keyword>
<dbReference type="InterPro" id="IPR035965">
    <property type="entry name" value="PAS-like_dom_sf"/>
</dbReference>
<dbReference type="CDD" id="cd00130">
    <property type="entry name" value="PAS"/>
    <property type="match status" value="3"/>
</dbReference>
<dbReference type="Pfam" id="PF02518">
    <property type="entry name" value="HATPase_c"/>
    <property type="match status" value="1"/>
</dbReference>
<evidence type="ECO:0000259" key="19">
    <source>
        <dbReference type="PROSITE" id="PS50112"/>
    </source>
</evidence>
<dbReference type="SMART" id="SM00387">
    <property type="entry name" value="HATPase_c"/>
    <property type="match status" value="1"/>
</dbReference>
<evidence type="ECO:0000256" key="13">
    <source>
        <dbReference type="ARBA" id="ARBA00023136"/>
    </source>
</evidence>
<evidence type="ECO:0000256" key="9">
    <source>
        <dbReference type="ARBA" id="ARBA00022777"/>
    </source>
</evidence>
<accession>A0A846HGB4</accession>
<dbReference type="GO" id="GO:0016020">
    <property type="term" value="C:membrane"/>
    <property type="evidence" value="ECO:0007669"/>
    <property type="project" value="UniProtKB-SubCell"/>
</dbReference>
<dbReference type="SUPFAM" id="SSF55874">
    <property type="entry name" value="ATPase domain of HSP90 chaperone/DNA topoisomerase II/histidine kinase"/>
    <property type="match status" value="1"/>
</dbReference>
<dbReference type="FunFam" id="3.30.565.10:FF:000010">
    <property type="entry name" value="Sensor histidine kinase RcsC"/>
    <property type="match status" value="1"/>
</dbReference>
<dbReference type="InterPro" id="IPR036890">
    <property type="entry name" value="HATPase_C_sf"/>
</dbReference>
<feature type="domain" description="PAS" evidence="19">
    <location>
        <begin position="519"/>
        <end position="589"/>
    </location>
</feature>
<dbReference type="PANTHER" id="PTHR43547">
    <property type="entry name" value="TWO-COMPONENT HISTIDINE KINASE"/>
    <property type="match status" value="1"/>
</dbReference>
<dbReference type="Gene3D" id="1.10.287.130">
    <property type="match status" value="1"/>
</dbReference>
<dbReference type="Proteomes" id="UP000031549">
    <property type="component" value="Unassembled WGS sequence"/>
</dbReference>
<keyword evidence="8" id="KW-0547">Nucleotide-binding</keyword>
<dbReference type="Pfam" id="PF00512">
    <property type="entry name" value="HisKA"/>
    <property type="match status" value="1"/>
</dbReference>
<evidence type="ECO:0000256" key="14">
    <source>
        <dbReference type="ARBA" id="ARBA00074306"/>
    </source>
</evidence>
<dbReference type="EC" id="2.7.13.3" evidence="4"/>
<dbReference type="CDD" id="cd17580">
    <property type="entry name" value="REC_2_DhkD-like"/>
    <property type="match status" value="1"/>
</dbReference>
<dbReference type="InterPro" id="IPR001789">
    <property type="entry name" value="Sig_transdc_resp-reg_receiver"/>
</dbReference>
<dbReference type="AlphaFoldDB" id="A0A846HGB4"/>
<dbReference type="InterPro" id="IPR003661">
    <property type="entry name" value="HisK_dim/P_dom"/>
</dbReference>
<dbReference type="EMBL" id="JTCM02000116">
    <property type="protein sequence ID" value="NEU76537.1"/>
    <property type="molecule type" value="Genomic_DNA"/>
</dbReference>
<feature type="domain" description="PAS" evidence="19">
    <location>
        <begin position="123"/>
        <end position="179"/>
    </location>
</feature>
<gene>
    <name evidence="21" type="ORF">PI95_029495</name>
</gene>
<keyword evidence="6" id="KW-0808">Transferase</keyword>
<feature type="domain" description="PAS" evidence="19">
    <location>
        <begin position="392"/>
        <end position="464"/>
    </location>
</feature>
<dbReference type="PROSITE" id="PS50110">
    <property type="entry name" value="RESPONSE_REGULATORY"/>
    <property type="match status" value="1"/>
</dbReference>
<dbReference type="SUPFAM" id="SSF52172">
    <property type="entry name" value="CheY-like"/>
    <property type="match status" value="1"/>
</dbReference>
<dbReference type="CDD" id="cd16922">
    <property type="entry name" value="HATPase_EvgS-ArcB-TorS-like"/>
    <property type="match status" value="1"/>
</dbReference>
<evidence type="ECO:0000313" key="22">
    <source>
        <dbReference type="Proteomes" id="UP000031549"/>
    </source>
</evidence>
<dbReference type="InterPro" id="IPR001610">
    <property type="entry name" value="PAC"/>
</dbReference>
<feature type="transmembrane region" description="Helical" evidence="16">
    <location>
        <begin position="52"/>
        <end position="72"/>
    </location>
</feature>
<evidence type="ECO:0000259" key="18">
    <source>
        <dbReference type="PROSITE" id="PS50110"/>
    </source>
</evidence>
<dbReference type="GO" id="GO:0000155">
    <property type="term" value="F:phosphorelay sensor kinase activity"/>
    <property type="evidence" value="ECO:0007669"/>
    <property type="project" value="InterPro"/>
</dbReference>
<dbReference type="InterPro" id="IPR013656">
    <property type="entry name" value="PAS_4"/>
</dbReference>
<dbReference type="GO" id="GO:0005524">
    <property type="term" value="F:ATP binding"/>
    <property type="evidence" value="ECO:0007669"/>
    <property type="project" value="UniProtKB-KW"/>
</dbReference>
<dbReference type="Pfam" id="PF13426">
    <property type="entry name" value="PAS_9"/>
    <property type="match status" value="3"/>
</dbReference>
<evidence type="ECO:0000256" key="7">
    <source>
        <dbReference type="ARBA" id="ARBA00022692"/>
    </source>
</evidence>
<dbReference type="SMART" id="SM00388">
    <property type="entry name" value="HisKA"/>
    <property type="match status" value="1"/>
</dbReference>
<evidence type="ECO:0000256" key="1">
    <source>
        <dbReference type="ARBA" id="ARBA00000085"/>
    </source>
</evidence>
<evidence type="ECO:0000256" key="11">
    <source>
        <dbReference type="ARBA" id="ARBA00022989"/>
    </source>
</evidence>
<evidence type="ECO:0000256" key="15">
    <source>
        <dbReference type="PROSITE-ProRule" id="PRU00169"/>
    </source>
</evidence>
<dbReference type="InterPro" id="IPR038318">
    <property type="entry name" value="KdpD_sf"/>
</dbReference>
<dbReference type="Gene3D" id="3.40.50.2300">
    <property type="match status" value="1"/>
</dbReference>
<dbReference type="InterPro" id="IPR005467">
    <property type="entry name" value="His_kinase_dom"/>
</dbReference>
<evidence type="ECO:0000256" key="4">
    <source>
        <dbReference type="ARBA" id="ARBA00012438"/>
    </source>
</evidence>